<comment type="caution">
    <text evidence="2">The sequence shown here is derived from an EMBL/GenBank/DDBJ whole genome shotgun (WGS) entry which is preliminary data.</text>
</comment>
<protein>
    <submittedName>
        <fullName evidence="2">Uncharacterized protein</fullName>
    </submittedName>
</protein>
<feature type="chain" id="PRO_5040271818" evidence="1">
    <location>
        <begin position="17"/>
        <end position="91"/>
    </location>
</feature>
<evidence type="ECO:0000313" key="2">
    <source>
        <dbReference type="EMBL" id="KAF2440956.1"/>
    </source>
</evidence>
<dbReference type="AlphaFoldDB" id="A0A9P4PBF7"/>
<sequence>MRLYLVSGALPLSALGAIPPTSRLPLGDISQDQLNSFARLSQASANFDPNQRPFVFTRSTTLGPMSKTISSMQFVNNTPYCLREAPQKKAI</sequence>
<reference evidence="2" key="1">
    <citation type="journal article" date="2020" name="Stud. Mycol.">
        <title>101 Dothideomycetes genomes: a test case for predicting lifestyles and emergence of pathogens.</title>
        <authorList>
            <person name="Haridas S."/>
            <person name="Albert R."/>
            <person name="Binder M."/>
            <person name="Bloem J."/>
            <person name="Labutti K."/>
            <person name="Salamov A."/>
            <person name="Andreopoulos B."/>
            <person name="Baker S."/>
            <person name="Barry K."/>
            <person name="Bills G."/>
            <person name="Bluhm B."/>
            <person name="Cannon C."/>
            <person name="Castanera R."/>
            <person name="Culley D."/>
            <person name="Daum C."/>
            <person name="Ezra D."/>
            <person name="Gonzalez J."/>
            <person name="Henrissat B."/>
            <person name="Kuo A."/>
            <person name="Liang C."/>
            <person name="Lipzen A."/>
            <person name="Lutzoni F."/>
            <person name="Magnuson J."/>
            <person name="Mondo S."/>
            <person name="Nolan M."/>
            <person name="Ohm R."/>
            <person name="Pangilinan J."/>
            <person name="Park H.-J."/>
            <person name="Ramirez L."/>
            <person name="Alfaro M."/>
            <person name="Sun H."/>
            <person name="Tritt A."/>
            <person name="Yoshinaga Y."/>
            <person name="Zwiers L.-H."/>
            <person name="Turgeon B."/>
            <person name="Goodwin S."/>
            <person name="Spatafora J."/>
            <person name="Crous P."/>
            <person name="Grigoriev I."/>
        </authorList>
    </citation>
    <scope>NUCLEOTIDE SEQUENCE</scope>
    <source>
        <strain evidence="2">CBS 690.94</strain>
    </source>
</reference>
<keyword evidence="3" id="KW-1185">Reference proteome</keyword>
<dbReference type="EMBL" id="MU001506">
    <property type="protein sequence ID" value="KAF2440956.1"/>
    <property type="molecule type" value="Genomic_DNA"/>
</dbReference>
<keyword evidence="1" id="KW-0732">Signal</keyword>
<proteinExistence type="predicted"/>
<dbReference type="Proteomes" id="UP000799764">
    <property type="component" value="Unassembled WGS sequence"/>
</dbReference>
<feature type="signal peptide" evidence="1">
    <location>
        <begin position="1"/>
        <end position="16"/>
    </location>
</feature>
<evidence type="ECO:0000256" key="1">
    <source>
        <dbReference type="SAM" id="SignalP"/>
    </source>
</evidence>
<organism evidence="2 3">
    <name type="scientific">Karstenula rhodostoma CBS 690.94</name>
    <dbReference type="NCBI Taxonomy" id="1392251"/>
    <lineage>
        <taxon>Eukaryota</taxon>
        <taxon>Fungi</taxon>
        <taxon>Dikarya</taxon>
        <taxon>Ascomycota</taxon>
        <taxon>Pezizomycotina</taxon>
        <taxon>Dothideomycetes</taxon>
        <taxon>Pleosporomycetidae</taxon>
        <taxon>Pleosporales</taxon>
        <taxon>Massarineae</taxon>
        <taxon>Didymosphaeriaceae</taxon>
        <taxon>Karstenula</taxon>
    </lineage>
</organism>
<evidence type="ECO:0000313" key="3">
    <source>
        <dbReference type="Proteomes" id="UP000799764"/>
    </source>
</evidence>
<gene>
    <name evidence="2" type="ORF">P171DRAFT_86023</name>
</gene>
<name>A0A9P4PBF7_9PLEO</name>
<accession>A0A9P4PBF7</accession>